<organism evidence="7 8">
    <name type="scientific">Ensete ventricosum</name>
    <name type="common">Abyssinian banana</name>
    <name type="synonym">Musa ensete</name>
    <dbReference type="NCBI Taxonomy" id="4639"/>
    <lineage>
        <taxon>Eukaryota</taxon>
        <taxon>Viridiplantae</taxon>
        <taxon>Streptophyta</taxon>
        <taxon>Embryophyta</taxon>
        <taxon>Tracheophyta</taxon>
        <taxon>Spermatophyta</taxon>
        <taxon>Magnoliopsida</taxon>
        <taxon>Liliopsida</taxon>
        <taxon>Zingiberales</taxon>
        <taxon>Musaceae</taxon>
        <taxon>Ensete</taxon>
    </lineage>
</organism>
<evidence type="ECO:0000256" key="3">
    <source>
        <dbReference type="ARBA" id="ARBA00022692"/>
    </source>
</evidence>
<sequence>MEDFLIGEYDLARYFLAMLNLSEEYKRWEKLKNTLDDTLSSVSLEKHVVDCDTVQRKPRQYPSDHTQVSTEIKAKTRPHAIPSISSIAKEPPAAAHRDLPTATMALDDTVIAGINFLAVLLSVPVIAIGIWLAMQTDNSCVQLLQWPVIAIGIVILLVGLAGFVGAFWRMPRLLLFYLVAMLVVILLLGSLVIFIYAVTVNGSGHPAPNRAYLEYRLEDYSGWLRRRVEGSYKWNRIKKCLSSTTVCAELNQTYRLAEDFFSARMMEESGRGAGGDPCGPYLRLRHGFLRFPERQDGSALPAIQAGSQLISQGFKARDRFCAVVLLQRGGEVVGGDSRSCRKAISLYFDHC</sequence>
<name>A0A427AN84_ENSVE</name>
<protein>
    <submittedName>
        <fullName evidence="7">Uncharacterized protein</fullName>
    </submittedName>
</protein>
<keyword evidence="5 6" id="KW-0472">Membrane</keyword>
<dbReference type="AlphaFoldDB" id="A0A427AN84"/>
<dbReference type="PANTHER" id="PTHR32191">
    <property type="entry name" value="TETRASPANIN-8-RELATED"/>
    <property type="match status" value="1"/>
</dbReference>
<accession>A0A427AN84</accession>
<feature type="transmembrane region" description="Helical" evidence="6">
    <location>
        <begin position="175"/>
        <end position="198"/>
    </location>
</feature>
<gene>
    <name evidence="7" type="ORF">B296_00012225</name>
</gene>
<evidence type="ECO:0000256" key="6">
    <source>
        <dbReference type="SAM" id="Phobius"/>
    </source>
</evidence>
<keyword evidence="3 6" id="KW-0812">Transmembrane</keyword>
<evidence type="ECO:0000313" key="8">
    <source>
        <dbReference type="Proteomes" id="UP000287651"/>
    </source>
</evidence>
<evidence type="ECO:0000313" key="7">
    <source>
        <dbReference type="EMBL" id="RRT77685.1"/>
    </source>
</evidence>
<proteinExistence type="inferred from homology"/>
<comment type="similarity">
    <text evidence="2">Belongs to the tetraspanin (TM4SF) family.</text>
</comment>
<comment type="caution">
    <text evidence="7">The sequence shown here is derived from an EMBL/GenBank/DDBJ whole genome shotgun (WGS) entry which is preliminary data.</text>
</comment>
<keyword evidence="4 6" id="KW-1133">Transmembrane helix</keyword>
<dbReference type="Proteomes" id="UP000287651">
    <property type="component" value="Unassembled WGS sequence"/>
</dbReference>
<dbReference type="InterPro" id="IPR018499">
    <property type="entry name" value="Tetraspanin/Peripherin"/>
</dbReference>
<dbReference type="EMBL" id="AMZH03001868">
    <property type="protein sequence ID" value="RRT77685.1"/>
    <property type="molecule type" value="Genomic_DNA"/>
</dbReference>
<evidence type="ECO:0000256" key="4">
    <source>
        <dbReference type="ARBA" id="ARBA00022989"/>
    </source>
</evidence>
<evidence type="ECO:0000256" key="2">
    <source>
        <dbReference type="ARBA" id="ARBA00006840"/>
    </source>
</evidence>
<dbReference type="GO" id="GO:0016020">
    <property type="term" value="C:membrane"/>
    <property type="evidence" value="ECO:0007669"/>
    <property type="project" value="UniProtKB-SubCell"/>
</dbReference>
<comment type="subcellular location">
    <subcellularLocation>
        <location evidence="1">Membrane</location>
        <topology evidence="1">Multi-pass membrane protein</topology>
    </subcellularLocation>
</comment>
<evidence type="ECO:0000256" key="5">
    <source>
        <dbReference type="ARBA" id="ARBA00023136"/>
    </source>
</evidence>
<reference evidence="7 8" key="1">
    <citation type="journal article" date="2014" name="Agronomy (Basel)">
        <title>A Draft Genome Sequence for Ensete ventricosum, the Drought-Tolerant Tree Against Hunger.</title>
        <authorList>
            <person name="Harrison J."/>
            <person name="Moore K.A."/>
            <person name="Paszkiewicz K."/>
            <person name="Jones T."/>
            <person name="Grant M."/>
            <person name="Ambacheew D."/>
            <person name="Muzemil S."/>
            <person name="Studholme D.J."/>
        </authorList>
    </citation>
    <scope>NUCLEOTIDE SEQUENCE [LARGE SCALE GENOMIC DNA]</scope>
</reference>
<feature type="transmembrane region" description="Helical" evidence="6">
    <location>
        <begin position="110"/>
        <end position="134"/>
    </location>
</feature>
<evidence type="ECO:0000256" key="1">
    <source>
        <dbReference type="ARBA" id="ARBA00004141"/>
    </source>
</evidence>
<dbReference type="Pfam" id="PF00335">
    <property type="entry name" value="Tetraspanin"/>
    <property type="match status" value="1"/>
</dbReference>
<dbReference type="InterPro" id="IPR044991">
    <property type="entry name" value="TET_plant"/>
</dbReference>
<dbReference type="GO" id="GO:0009734">
    <property type="term" value="P:auxin-activated signaling pathway"/>
    <property type="evidence" value="ECO:0007669"/>
    <property type="project" value="InterPro"/>
</dbReference>
<dbReference type="PRINTS" id="PR00259">
    <property type="entry name" value="TMFOUR"/>
</dbReference>
<feature type="transmembrane region" description="Helical" evidence="6">
    <location>
        <begin position="146"/>
        <end position="168"/>
    </location>
</feature>